<dbReference type="GO" id="GO:0022857">
    <property type="term" value="F:transmembrane transporter activity"/>
    <property type="evidence" value="ECO:0007669"/>
    <property type="project" value="InterPro"/>
</dbReference>
<feature type="transmembrane region" description="Helical" evidence="7">
    <location>
        <begin position="35"/>
        <end position="52"/>
    </location>
</feature>
<feature type="transmembrane region" description="Helical" evidence="7">
    <location>
        <begin position="232"/>
        <end position="250"/>
    </location>
</feature>
<proteinExistence type="inferred from homology"/>
<dbReference type="PANTHER" id="PTHR32196">
    <property type="entry name" value="ABC TRANSPORTER PERMEASE PROTEIN YPHD-RELATED-RELATED"/>
    <property type="match status" value="1"/>
</dbReference>
<evidence type="ECO:0000256" key="1">
    <source>
        <dbReference type="ARBA" id="ARBA00004429"/>
    </source>
</evidence>
<dbReference type="Pfam" id="PF02653">
    <property type="entry name" value="BPD_transp_2"/>
    <property type="match status" value="1"/>
</dbReference>
<keyword evidence="6 7" id="KW-0472">Membrane</keyword>
<dbReference type="PANTHER" id="PTHR32196:SF37">
    <property type="entry name" value="L-ARABINOSE TRANSPORT SYSTEM PERMEASE PROTEIN ARAH"/>
    <property type="match status" value="1"/>
</dbReference>
<dbReference type="OrthoDB" id="8843934at2"/>
<evidence type="ECO:0000313" key="9">
    <source>
        <dbReference type="Proteomes" id="UP000249005"/>
    </source>
</evidence>
<evidence type="ECO:0000313" key="8">
    <source>
        <dbReference type="EMBL" id="SQI41796.1"/>
    </source>
</evidence>
<keyword evidence="4 7" id="KW-0812">Transmembrane</keyword>
<evidence type="ECO:0000256" key="5">
    <source>
        <dbReference type="ARBA" id="ARBA00022989"/>
    </source>
</evidence>
<comment type="subcellular location">
    <subcellularLocation>
        <location evidence="1">Cell inner membrane</location>
        <topology evidence="1">Multi-pass membrane protein</topology>
    </subcellularLocation>
</comment>
<dbReference type="CDD" id="cd06579">
    <property type="entry name" value="TM_PBP1_transp_AraH_like"/>
    <property type="match status" value="1"/>
</dbReference>
<dbReference type="EMBL" id="LS483470">
    <property type="protein sequence ID" value="SQI41796.1"/>
    <property type="molecule type" value="Genomic_DNA"/>
</dbReference>
<protein>
    <submittedName>
        <fullName evidence="8">Ribose transport system permease protein rbsC</fullName>
    </submittedName>
</protein>
<feature type="transmembrane region" description="Helical" evidence="7">
    <location>
        <begin position="89"/>
        <end position="106"/>
    </location>
</feature>
<dbReference type="GO" id="GO:0005886">
    <property type="term" value="C:plasma membrane"/>
    <property type="evidence" value="ECO:0007669"/>
    <property type="project" value="UniProtKB-SubCell"/>
</dbReference>
<keyword evidence="3" id="KW-1003">Cell membrane</keyword>
<keyword evidence="9" id="KW-1185">Reference proteome</keyword>
<feature type="transmembrane region" description="Helical" evidence="7">
    <location>
        <begin position="311"/>
        <end position="327"/>
    </location>
</feature>
<name>A0A2X4UPR0_9GAMM</name>
<organism evidence="8 9">
    <name type="scientific">Leminorella richardii</name>
    <dbReference type="NCBI Taxonomy" id="158841"/>
    <lineage>
        <taxon>Bacteria</taxon>
        <taxon>Pseudomonadati</taxon>
        <taxon>Pseudomonadota</taxon>
        <taxon>Gammaproteobacteria</taxon>
        <taxon>Enterobacterales</taxon>
        <taxon>Budviciaceae</taxon>
        <taxon>Leminorella</taxon>
    </lineage>
</organism>
<sequence>MSTITPPTTSTPSSVNIKHKSAGGGVSLSRIWDSYGMLVVFAVLFIACMIFVPNFASWINMRGLGLAISMSGMVACGMLFCLASGDFDLSVASVIACAGVATAVVINYTESILLGIGAGLLLGLAFGLLNGFVIAKLKINALITTLATMQIARGLAYIISDGKAVGIEEEGFFELGNSSWFSVPVPIWITLFCFILFGFLLNKTTFGRNTLAVGGNEEAARLAGVPVVRTKIIIFALTGLISAAAGIILASRMTSGQPMTSIGYELIVISACVLGGVSLKGGIGKISYVIAGVLILGTVENAMNLLNISPFYQYVVRGLILLAAVIFDRYKQLAKQKV</sequence>
<dbReference type="Proteomes" id="UP000249005">
    <property type="component" value="Chromosome 1"/>
</dbReference>
<dbReference type="AlphaFoldDB" id="A0A2X4UPR0"/>
<feature type="transmembrane region" description="Helical" evidence="7">
    <location>
        <begin position="180"/>
        <end position="201"/>
    </location>
</feature>
<evidence type="ECO:0000256" key="7">
    <source>
        <dbReference type="SAM" id="Phobius"/>
    </source>
</evidence>
<feature type="transmembrane region" description="Helical" evidence="7">
    <location>
        <begin position="64"/>
        <end position="82"/>
    </location>
</feature>
<dbReference type="RefSeq" id="WP_111740805.1">
    <property type="nucleotide sequence ID" value="NZ_LR698987.1"/>
</dbReference>
<reference evidence="8 9" key="1">
    <citation type="submission" date="2018-06" db="EMBL/GenBank/DDBJ databases">
        <authorList>
            <consortium name="Pathogen Informatics"/>
            <person name="Doyle S."/>
        </authorList>
    </citation>
    <scope>NUCLEOTIDE SEQUENCE [LARGE SCALE GENOMIC DNA]</scope>
    <source>
        <strain evidence="8 9">NCTC12151</strain>
    </source>
</reference>
<comment type="similarity">
    <text evidence="2">Belongs to the binding-protein-dependent transport system permease family. AraH/RbsC subfamily.</text>
</comment>
<evidence type="ECO:0000256" key="6">
    <source>
        <dbReference type="ARBA" id="ARBA00023136"/>
    </source>
</evidence>
<feature type="transmembrane region" description="Helical" evidence="7">
    <location>
        <begin position="286"/>
        <end position="305"/>
    </location>
</feature>
<feature type="transmembrane region" description="Helical" evidence="7">
    <location>
        <begin position="112"/>
        <end position="134"/>
    </location>
</feature>
<gene>
    <name evidence="8" type="primary">rbsC_2</name>
    <name evidence="8" type="ORF">NCTC12151_02346</name>
</gene>
<evidence type="ECO:0000256" key="4">
    <source>
        <dbReference type="ARBA" id="ARBA00022692"/>
    </source>
</evidence>
<evidence type="ECO:0000256" key="3">
    <source>
        <dbReference type="ARBA" id="ARBA00022475"/>
    </source>
</evidence>
<accession>A0A2X4UPR0</accession>
<dbReference type="NCBIfam" id="NF008441">
    <property type="entry name" value="PRK11285.1"/>
    <property type="match status" value="1"/>
</dbReference>
<feature type="transmembrane region" description="Helical" evidence="7">
    <location>
        <begin position="262"/>
        <end position="279"/>
    </location>
</feature>
<dbReference type="KEGG" id="lri:NCTC12151_02346"/>
<evidence type="ECO:0000256" key="2">
    <source>
        <dbReference type="ARBA" id="ARBA00007942"/>
    </source>
</evidence>
<keyword evidence="5 7" id="KW-1133">Transmembrane helix</keyword>
<dbReference type="InterPro" id="IPR001851">
    <property type="entry name" value="ABC_transp_permease"/>
</dbReference>